<proteinExistence type="predicted"/>
<reference evidence="1" key="2">
    <citation type="submission" date="2020-09" db="EMBL/GenBank/DDBJ databases">
        <authorList>
            <person name="Sun Q."/>
            <person name="Ohkuma M."/>
        </authorList>
    </citation>
    <scope>NUCLEOTIDE SEQUENCE</scope>
    <source>
        <strain evidence="1">JCM 4637</strain>
    </source>
</reference>
<dbReference type="AlphaFoldDB" id="A0A918X6C6"/>
<reference evidence="1" key="1">
    <citation type="journal article" date="2014" name="Int. J. Syst. Evol. Microbiol.">
        <title>Complete genome sequence of Corynebacterium casei LMG S-19264T (=DSM 44701T), isolated from a smear-ripened cheese.</title>
        <authorList>
            <consortium name="US DOE Joint Genome Institute (JGI-PGF)"/>
            <person name="Walter F."/>
            <person name="Albersmeier A."/>
            <person name="Kalinowski J."/>
            <person name="Ruckert C."/>
        </authorList>
    </citation>
    <scope>NUCLEOTIDE SEQUENCE</scope>
    <source>
        <strain evidence="1">JCM 4637</strain>
    </source>
</reference>
<gene>
    <name evidence="1" type="ORF">GCM10010334_74960</name>
</gene>
<comment type="caution">
    <text evidence="1">The sequence shown here is derived from an EMBL/GenBank/DDBJ whole genome shotgun (WGS) entry which is preliminary data.</text>
</comment>
<organism evidence="1 2">
    <name type="scientific">Streptomyces finlayi</name>
    <dbReference type="NCBI Taxonomy" id="67296"/>
    <lineage>
        <taxon>Bacteria</taxon>
        <taxon>Bacillati</taxon>
        <taxon>Actinomycetota</taxon>
        <taxon>Actinomycetes</taxon>
        <taxon>Kitasatosporales</taxon>
        <taxon>Streptomycetaceae</taxon>
        <taxon>Streptomyces</taxon>
    </lineage>
</organism>
<sequence>MCPGPGFLHLGDGVEDVAIGGGGLVLVAEHDARLAGRSGGQRRCGPLRVEGGAIRCEPGVAVAADLPEDAAGQAVGGRESGEGYLFACWGDGVVRVGKDGGQDPQERGVLADVEEAASCCEPCVQGNG</sequence>
<accession>A0A918X6C6</accession>
<protein>
    <submittedName>
        <fullName evidence="1">Uncharacterized protein</fullName>
    </submittedName>
</protein>
<evidence type="ECO:0000313" key="2">
    <source>
        <dbReference type="Proteomes" id="UP000638353"/>
    </source>
</evidence>
<evidence type="ECO:0000313" key="1">
    <source>
        <dbReference type="EMBL" id="GHD15147.1"/>
    </source>
</evidence>
<dbReference type="EMBL" id="BMVC01000022">
    <property type="protein sequence ID" value="GHD15147.1"/>
    <property type="molecule type" value="Genomic_DNA"/>
</dbReference>
<name>A0A918X6C6_9ACTN</name>
<dbReference type="Proteomes" id="UP000638353">
    <property type="component" value="Unassembled WGS sequence"/>
</dbReference>